<proteinExistence type="predicted"/>
<gene>
    <name evidence="3" type="ORF">RSOLAG22IIIB_03538</name>
</gene>
<dbReference type="Pfam" id="PF17667">
    <property type="entry name" value="Pkinase_fungal"/>
    <property type="match status" value="1"/>
</dbReference>
<dbReference type="InterPro" id="IPR011009">
    <property type="entry name" value="Kinase-like_dom_sf"/>
</dbReference>
<dbReference type="InterPro" id="IPR008266">
    <property type="entry name" value="Tyr_kinase_AS"/>
</dbReference>
<evidence type="ECO:0000259" key="2">
    <source>
        <dbReference type="Pfam" id="PF17667"/>
    </source>
</evidence>
<protein>
    <submittedName>
        <fullName evidence="3">Nuclear pore complex protein 15</fullName>
    </submittedName>
</protein>
<accession>A0A0K6FQI7</accession>
<feature type="compositionally biased region" description="Basic residues" evidence="1">
    <location>
        <begin position="735"/>
        <end position="749"/>
    </location>
</feature>
<evidence type="ECO:0000313" key="3">
    <source>
        <dbReference type="EMBL" id="CUA68501.1"/>
    </source>
</evidence>
<dbReference type="PANTHER" id="PTHR38248:SF2">
    <property type="entry name" value="FUNK1 11"/>
    <property type="match status" value="1"/>
</dbReference>
<keyword evidence="4" id="KW-1185">Reference proteome</keyword>
<sequence>MYYIPAAPEVSLDSLINTVLPALPDSAFGLDHDTLVSNVIQGAAENPNWMWLPRDTSTTGPEAESLKFIEGVIWAFMNSQPNGVASDVTFRIVQRSIPLDSPYDPPYLDNYKFCYLERHRQGSSKGDLADIIMPIECDDEYDETNSHARVMYSMHHVMRNDPRRQFMLGLACGNTKARLWYHNRCHVVASEEIDVNKDRTRLARIILSVLLAPPDRLGVDPDMELVPSSSSSGSDFEPSYNITIRNTDTGEATTYRTLNVISSVETEGMLGPGTRLWIVQKLVADEPSGPCYMLKDTWLHEDYVPEHVILKELREAQPLYSQHFPTPLDHGFGSFSIAAHDPIYGTELVPTENVLIVHSDVTEIRNQENPVTPSTSPNQHPCKHYRIILKEIGTPMRNLRNFSDIFIAIQGGLKGVYAMYLCKYVHRDISSENILLVASSEPSGGRGVIMGLEYAKKIDDKSARHGVKMGIAAFMATEVAFMEHFRLKELRVSPVCLPGLPNNAELPSYHSSKPLPPFRYNPLHDLESICAVQLKNHHRVFRNKHSRHDFICHPLDFVQSTTHLEETPSVVQLMKIWAQSLNYYYGESYMQQDASETHLTRIRIDDKTIEAAYNRGNDILERLKQACESLSTHFVTLAECSYDETSMATTQQSTSNTSASATESSSASSPALMTKRQMVKPVVSTARRRKNGPPEETPKGPKRGISAGRTKKQKGKLPAKATSGEPDFWIELPPVRKKARRAKPNVKPN</sequence>
<dbReference type="Proteomes" id="UP000044841">
    <property type="component" value="Unassembled WGS sequence"/>
</dbReference>
<dbReference type="PROSITE" id="PS00109">
    <property type="entry name" value="PROTEIN_KINASE_TYR"/>
    <property type="match status" value="1"/>
</dbReference>
<dbReference type="GO" id="GO:0004672">
    <property type="term" value="F:protein kinase activity"/>
    <property type="evidence" value="ECO:0007669"/>
    <property type="project" value="InterPro"/>
</dbReference>
<dbReference type="EMBL" id="CYGV01000446">
    <property type="protein sequence ID" value="CUA68501.1"/>
    <property type="molecule type" value="Genomic_DNA"/>
</dbReference>
<reference evidence="3 4" key="1">
    <citation type="submission" date="2015-07" db="EMBL/GenBank/DDBJ databases">
        <authorList>
            <person name="Noorani M."/>
        </authorList>
    </citation>
    <scope>NUCLEOTIDE SEQUENCE [LARGE SCALE GENOMIC DNA]</scope>
    <source>
        <strain evidence="3">BBA 69670</strain>
    </source>
</reference>
<dbReference type="Gene3D" id="1.10.510.10">
    <property type="entry name" value="Transferase(Phosphotransferase) domain 1"/>
    <property type="match status" value="1"/>
</dbReference>
<feature type="region of interest" description="Disordered" evidence="1">
    <location>
        <begin position="649"/>
        <end position="749"/>
    </location>
</feature>
<dbReference type="SUPFAM" id="SSF56112">
    <property type="entry name" value="Protein kinase-like (PK-like)"/>
    <property type="match status" value="1"/>
</dbReference>
<organism evidence="3 4">
    <name type="scientific">Rhizoctonia solani</name>
    <dbReference type="NCBI Taxonomy" id="456999"/>
    <lineage>
        <taxon>Eukaryota</taxon>
        <taxon>Fungi</taxon>
        <taxon>Dikarya</taxon>
        <taxon>Basidiomycota</taxon>
        <taxon>Agaricomycotina</taxon>
        <taxon>Agaricomycetes</taxon>
        <taxon>Cantharellales</taxon>
        <taxon>Ceratobasidiaceae</taxon>
        <taxon>Rhizoctonia</taxon>
    </lineage>
</organism>
<dbReference type="InterPro" id="IPR040976">
    <property type="entry name" value="Pkinase_fungal"/>
</dbReference>
<name>A0A0K6FQI7_9AGAM</name>
<dbReference type="PANTHER" id="PTHR38248">
    <property type="entry name" value="FUNK1 6"/>
    <property type="match status" value="1"/>
</dbReference>
<evidence type="ECO:0000256" key="1">
    <source>
        <dbReference type="SAM" id="MobiDB-lite"/>
    </source>
</evidence>
<dbReference type="AlphaFoldDB" id="A0A0K6FQI7"/>
<feature type="compositionally biased region" description="Low complexity" evidence="1">
    <location>
        <begin position="649"/>
        <end position="669"/>
    </location>
</feature>
<evidence type="ECO:0000313" key="4">
    <source>
        <dbReference type="Proteomes" id="UP000044841"/>
    </source>
</evidence>
<feature type="domain" description="Fungal-type protein kinase" evidence="2">
    <location>
        <begin position="122"/>
        <end position="529"/>
    </location>
</feature>